<dbReference type="InterPro" id="IPR002563">
    <property type="entry name" value="Flavin_Rdtase-like_dom"/>
</dbReference>
<name>A0A919PFS6_9ACTN</name>
<dbReference type="EMBL" id="BONQ01000015">
    <property type="protein sequence ID" value="GIG42572.1"/>
    <property type="molecule type" value="Genomic_DNA"/>
</dbReference>
<dbReference type="PANTHER" id="PTHR30466">
    <property type="entry name" value="FLAVIN REDUCTASE"/>
    <property type="match status" value="1"/>
</dbReference>
<protein>
    <submittedName>
        <fullName evidence="4">Monooxygenase</fullName>
    </submittedName>
</protein>
<dbReference type="Proteomes" id="UP000660611">
    <property type="component" value="Unassembled WGS sequence"/>
</dbReference>
<comment type="similarity">
    <text evidence="1">Belongs to the non-flavoprotein flavin reductase family.</text>
</comment>
<keyword evidence="4" id="KW-0503">Monooxygenase</keyword>
<dbReference type="GO" id="GO:0042602">
    <property type="term" value="F:riboflavin reductase (NADPH) activity"/>
    <property type="evidence" value="ECO:0007669"/>
    <property type="project" value="TreeGrafter"/>
</dbReference>
<dbReference type="SMART" id="SM00903">
    <property type="entry name" value="Flavin_Reduct"/>
    <property type="match status" value="1"/>
</dbReference>
<evidence type="ECO:0000256" key="1">
    <source>
        <dbReference type="ARBA" id="ARBA00008898"/>
    </source>
</evidence>
<dbReference type="AlphaFoldDB" id="A0A919PFS6"/>
<keyword evidence="2" id="KW-0560">Oxidoreductase</keyword>
<evidence type="ECO:0000313" key="5">
    <source>
        <dbReference type="Proteomes" id="UP000660611"/>
    </source>
</evidence>
<feature type="domain" description="Flavin reductase like" evidence="3">
    <location>
        <begin position="29"/>
        <end position="172"/>
    </location>
</feature>
<comment type="caution">
    <text evidence="4">The sequence shown here is derived from an EMBL/GenBank/DDBJ whole genome shotgun (WGS) entry which is preliminary data.</text>
</comment>
<keyword evidence="5" id="KW-1185">Reference proteome</keyword>
<evidence type="ECO:0000313" key="4">
    <source>
        <dbReference type="EMBL" id="GIG42572.1"/>
    </source>
</evidence>
<proteinExistence type="inferred from homology"/>
<dbReference type="Gene3D" id="2.30.110.10">
    <property type="entry name" value="Electron Transport, Fmn-binding Protein, Chain A"/>
    <property type="match status" value="1"/>
</dbReference>
<dbReference type="PANTHER" id="PTHR30466:SF11">
    <property type="entry name" value="FLAVIN-DEPENDENT MONOOXYGENASE, REDUCTASE SUBUNIT HSAB"/>
    <property type="match status" value="1"/>
</dbReference>
<reference evidence="4" key="1">
    <citation type="submission" date="2021-01" db="EMBL/GenBank/DDBJ databases">
        <title>Whole genome shotgun sequence of Dactylosporangium siamense NBRC 106093.</title>
        <authorList>
            <person name="Komaki H."/>
            <person name="Tamura T."/>
        </authorList>
    </citation>
    <scope>NUCLEOTIDE SEQUENCE</scope>
    <source>
        <strain evidence="4">NBRC 106093</strain>
    </source>
</reference>
<dbReference type="SUPFAM" id="SSF50475">
    <property type="entry name" value="FMN-binding split barrel"/>
    <property type="match status" value="1"/>
</dbReference>
<evidence type="ECO:0000256" key="2">
    <source>
        <dbReference type="ARBA" id="ARBA00023002"/>
    </source>
</evidence>
<accession>A0A919PFS6</accession>
<dbReference type="RefSeq" id="WP_239135647.1">
    <property type="nucleotide sequence ID" value="NZ_BONQ01000015.1"/>
</dbReference>
<gene>
    <name evidence="4" type="primary">mmyF</name>
    <name evidence="4" type="ORF">Dsi01nite_006130</name>
</gene>
<evidence type="ECO:0000259" key="3">
    <source>
        <dbReference type="SMART" id="SM00903"/>
    </source>
</evidence>
<dbReference type="InterPro" id="IPR012349">
    <property type="entry name" value="Split_barrel_FMN-bd"/>
</dbReference>
<sequence length="177" mass="18934">MTDLIGVVPDRAAPDAAAVLRIEQFKRVMGRYPTGVVVLATTVDGEPHGMAVNSFTSLSLDPMLVLFCVDRASTTWPHVRRAGRFAVSVLGAGQQEVCRTFARRGADRFNGVGWSANHSGQPVLHEAVAWLDCVTTAIHPGGDHLIVVAEVLRAEDRDGGAPLVFHRGRLSALTEAA</sequence>
<dbReference type="GO" id="GO:0004497">
    <property type="term" value="F:monooxygenase activity"/>
    <property type="evidence" value="ECO:0007669"/>
    <property type="project" value="UniProtKB-KW"/>
</dbReference>
<organism evidence="4 5">
    <name type="scientific">Dactylosporangium siamense</name>
    <dbReference type="NCBI Taxonomy" id="685454"/>
    <lineage>
        <taxon>Bacteria</taxon>
        <taxon>Bacillati</taxon>
        <taxon>Actinomycetota</taxon>
        <taxon>Actinomycetes</taxon>
        <taxon>Micromonosporales</taxon>
        <taxon>Micromonosporaceae</taxon>
        <taxon>Dactylosporangium</taxon>
    </lineage>
</organism>
<dbReference type="InterPro" id="IPR050268">
    <property type="entry name" value="NADH-dep_flavin_reductase"/>
</dbReference>
<dbReference type="Pfam" id="PF01613">
    <property type="entry name" value="Flavin_Reduct"/>
    <property type="match status" value="1"/>
</dbReference>
<dbReference type="GO" id="GO:0010181">
    <property type="term" value="F:FMN binding"/>
    <property type="evidence" value="ECO:0007669"/>
    <property type="project" value="InterPro"/>
</dbReference>